<comment type="caution">
    <text evidence="4">The sequence shown here is derived from an EMBL/GenBank/DDBJ whole genome shotgun (WGS) entry which is preliminary data.</text>
</comment>
<reference evidence="4 5" key="1">
    <citation type="submission" date="2021-01" db="EMBL/GenBank/DDBJ databases">
        <title>Whole genome shotgun sequence of Verrucosispora andamanensis NBRC 109075.</title>
        <authorList>
            <person name="Komaki H."/>
            <person name="Tamura T."/>
        </authorList>
    </citation>
    <scope>NUCLEOTIDE SEQUENCE [LARGE SCALE GENOMIC DNA]</scope>
    <source>
        <strain evidence="4 5">NBRC 109075</strain>
    </source>
</reference>
<comment type="similarity">
    <text evidence="2">Belongs to the PhoU family.</text>
</comment>
<comment type="subcellular location">
    <subcellularLocation>
        <location evidence="2">Cytoplasm</location>
    </subcellularLocation>
</comment>
<dbReference type="PANTHER" id="PTHR42930">
    <property type="entry name" value="PHOSPHATE-SPECIFIC TRANSPORT SYSTEM ACCESSORY PROTEIN PHOU"/>
    <property type="match status" value="1"/>
</dbReference>
<dbReference type="Proteomes" id="UP000647017">
    <property type="component" value="Unassembled WGS sequence"/>
</dbReference>
<keyword evidence="2" id="KW-0963">Cytoplasm</keyword>
<dbReference type="PIRSF" id="PIRSF003107">
    <property type="entry name" value="PhoU"/>
    <property type="match status" value="1"/>
</dbReference>
<dbReference type="EMBL" id="BOOZ01000004">
    <property type="protein sequence ID" value="GIJ07906.1"/>
    <property type="molecule type" value="Genomic_DNA"/>
</dbReference>
<keyword evidence="5" id="KW-1185">Reference proteome</keyword>
<keyword evidence="1 2" id="KW-0592">Phosphate transport</keyword>
<dbReference type="InterPro" id="IPR028366">
    <property type="entry name" value="PhoU"/>
</dbReference>
<evidence type="ECO:0000256" key="1">
    <source>
        <dbReference type="ARBA" id="ARBA00022592"/>
    </source>
</evidence>
<proteinExistence type="inferred from homology"/>
<dbReference type="InterPro" id="IPR038078">
    <property type="entry name" value="PhoU-like_sf"/>
</dbReference>
<dbReference type="SUPFAM" id="SSF109755">
    <property type="entry name" value="PhoU-like"/>
    <property type="match status" value="1"/>
</dbReference>
<organism evidence="4 5">
    <name type="scientific">Micromonospora andamanensis</name>
    <dbReference type="NCBI Taxonomy" id="1287068"/>
    <lineage>
        <taxon>Bacteria</taxon>
        <taxon>Bacillati</taxon>
        <taxon>Actinomycetota</taxon>
        <taxon>Actinomycetes</taxon>
        <taxon>Micromonosporales</taxon>
        <taxon>Micromonosporaceae</taxon>
        <taxon>Micromonospora</taxon>
    </lineage>
</organism>
<feature type="domain" description="PhoU" evidence="3">
    <location>
        <begin position="44"/>
        <end position="128"/>
    </location>
</feature>
<dbReference type="PANTHER" id="PTHR42930:SF3">
    <property type="entry name" value="PHOSPHATE-SPECIFIC TRANSPORT SYSTEM ACCESSORY PROTEIN PHOU"/>
    <property type="match status" value="1"/>
</dbReference>
<sequence length="238" mass="25531">MGRLPRRFRVATVTGRPVGGEGRAMSRDSFDEQLDRLTGVLAVMSRDASAAIRGASTALLEVDRGAAETVLAGDAVLDARRAEVEAMIPEVLVRHQPVASDLRLVVCALRIAGALERMGDLAVHVAKVALRRHPVGVVPEPAMPVMTALAEAAARVADKCALVLATRDRLDAMQLGLDDDEVDAAQERLLSLLVAGWPYGVESAIDLALLGRYYERYADQAVNVGRQVVYLVTGTIRL</sequence>
<evidence type="ECO:0000313" key="5">
    <source>
        <dbReference type="Proteomes" id="UP000647017"/>
    </source>
</evidence>
<feature type="domain" description="PhoU" evidence="3">
    <location>
        <begin position="149"/>
        <end position="227"/>
    </location>
</feature>
<dbReference type="Pfam" id="PF01895">
    <property type="entry name" value="PhoU"/>
    <property type="match status" value="2"/>
</dbReference>
<name>A0ABQ4HQG8_9ACTN</name>
<dbReference type="InterPro" id="IPR026022">
    <property type="entry name" value="PhoU_dom"/>
</dbReference>
<evidence type="ECO:0000259" key="3">
    <source>
        <dbReference type="Pfam" id="PF01895"/>
    </source>
</evidence>
<accession>A0ABQ4HQG8</accession>
<evidence type="ECO:0000313" key="4">
    <source>
        <dbReference type="EMBL" id="GIJ07906.1"/>
    </source>
</evidence>
<keyword evidence="2" id="KW-0813">Transport</keyword>
<dbReference type="Gene3D" id="1.20.58.220">
    <property type="entry name" value="Phosphate transport system protein phou homolog 2, domain 2"/>
    <property type="match status" value="1"/>
</dbReference>
<protein>
    <recommendedName>
        <fullName evidence="2">Phosphate-specific transport system accessory protein PhoU</fullName>
    </recommendedName>
</protein>
<comment type="function">
    <text evidence="2">Plays a role in the regulation of phosphate uptake.</text>
</comment>
<gene>
    <name evidence="4" type="primary">phoU</name>
    <name evidence="4" type="ORF">Van01_11200</name>
</gene>
<evidence type="ECO:0000256" key="2">
    <source>
        <dbReference type="PIRNR" id="PIRNR003107"/>
    </source>
</evidence>
<comment type="subunit">
    <text evidence="2">Homodimer.</text>
</comment>